<proteinExistence type="predicted"/>
<dbReference type="Gene3D" id="1.20.120.900">
    <property type="entry name" value="Pex19, mPTS binding domain"/>
    <property type="match status" value="1"/>
</dbReference>
<dbReference type="Proteomes" id="UP000785679">
    <property type="component" value="Unassembled WGS sequence"/>
</dbReference>
<dbReference type="AlphaFoldDB" id="A0A8J8NQI4"/>
<accession>A0A8J8NQI4</accession>
<dbReference type="GO" id="GO:0045046">
    <property type="term" value="P:protein import into peroxisome membrane"/>
    <property type="evidence" value="ECO:0007669"/>
    <property type="project" value="TreeGrafter"/>
</dbReference>
<dbReference type="GO" id="GO:0033328">
    <property type="term" value="F:peroxisome membrane targeting sequence binding"/>
    <property type="evidence" value="ECO:0007669"/>
    <property type="project" value="TreeGrafter"/>
</dbReference>
<organism evidence="2 3">
    <name type="scientific">Halteria grandinella</name>
    <dbReference type="NCBI Taxonomy" id="5974"/>
    <lineage>
        <taxon>Eukaryota</taxon>
        <taxon>Sar</taxon>
        <taxon>Alveolata</taxon>
        <taxon>Ciliophora</taxon>
        <taxon>Intramacronucleata</taxon>
        <taxon>Spirotrichea</taxon>
        <taxon>Stichotrichia</taxon>
        <taxon>Sporadotrichida</taxon>
        <taxon>Halteriidae</taxon>
        <taxon>Halteria</taxon>
    </lineage>
</organism>
<dbReference type="InterPro" id="IPR038322">
    <property type="entry name" value="Pex19_C_sf"/>
</dbReference>
<name>A0A8J8NQI4_HALGN</name>
<feature type="compositionally biased region" description="Polar residues" evidence="1">
    <location>
        <begin position="53"/>
        <end position="62"/>
    </location>
</feature>
<comment type="caution">
    <text evidence="2">The sequence shown here is derived from an EMBL/GenBank/DDBJ whole genome shotgun (WGS) entry which is preliminary data.</text>
</comment>
<dbReference type="PANTHER" id="PTHR12774:SF2">
    <property type="entry name" value="PEROXISOMAL BIOGENESIS FACTOR 19"/>
    <property type="match status" value="1"/>
</dbReference>
<reference evidence="2" key="1">
    <citation type="submission" date="2019-06" db="EMBL/GenBank/DDBJ databases">
        <authorList>
            <person name="Zheng W."/>
        </authorList>
    </citation>
    <scope>NUCLEOTIDE SEQUENCE</scope>
    <source>
        <strain evidence="2">QDHG01</strain>
    </source>
</reference>
<feature type="region of interest" description="Disordered" evidence="1">
    <location>
        <begin position="141"/>
        <end position="160"/>
    </location>
</feature>
<sequence>MDKPAATNQEEEDDFDSLLDECTKKLDTKLTVQSQPSTTPTQTTQASQPTVQNPEGQEPNMQEMQKIFEEMMKGMGNPSAGADTSAQAGVNPFLKACQQMFKEFEQASKDELASAVQGEGSSTGAEDPMMMNFLNMFSKELLNPDGTPKEGGGDPSGAGMDKLMSEFTNFLQNSEGNDDMKGALESVVSELLNKETLYEPMKTMRDEYPQWLEDNWDKVSVKQLEMYNAQLEKITEICTFYEANPQPSADQQTQAFELLHQLQELGSPPDELMRKIQEKQLGSGAGAGMGGGLFGL</sequence>
<feature type="compositionally biased region" description="Low complexity" evidence="1">
    <location>
        <begin position="31"/>
        <end position="52"/>
    </location>
</feature>
<evidence type="ECO:0000313" key="2">
    <source>
        <dbReference type="EMBL" id="TNV79643.1"/>
    </source>
</evidence>
<gene>
    <name evidence="2" type="ORF">FGO68_gene12001</name>
</gene>
<protein>
    <recommendedName>
        <fullName evidence="4">Peroxin-19</fullName>
    </recommendedName>
</protein>
<evidence type="ECO:0000313" key="3">
    <source>
        <dbReference type="Proteomes" id="UP000785679"/>
    </source>
</evidence>
<feature type="region of interest" description="Disordered" evidence="1">
    <location>
        <begin position="29"/>
        <end position="62"/>
    </location>
</feature>
<evidence type="ECO:0000256" key="1">
    <source>
        <dbReference type="SAM" id="MobiDB-lite"/>
    </source>
</evidence>
<keyword evidence="3" id="KW-1185">Reference proteome</keyword>
<dbReference type="InterPro" id="IPR006708">
    <property type="entry name" value="Pex19"/>
</dbReference>
<dbReference type="Pfam" id="PF04614">
    <property type="entry name" value="Pex19"/>
    <property type="match status" value="1"/>
</dbReference>
<dbReference type="PANTHER" id="PTHR12774">
    <property type="entry name" value="PEROXISOMAL BIOGENESIS FACTOR 19"/>
    <property type="match status" value="1"/>
</dbReference>
<evidence type="ECO:0008006" key="4">
    <source>
        <dbReference type="Google" id="ProtNLM"/>
    </source>
</evidence>
<dbReference type="EMBL" id="RRYP01008640">
    <property type="protein sequence ID" value="TNV79643.1"/>
    <property type="molecule type" value="Genomic_DNA"/>
</dbReference>
<dbReference type="OrthoDB" id="21292at2759"/>
<dbReference type="GO" id="GO:0005778">
    <property type="term" value="C:peroxisomal membrane"/>
    <property type="evidence" value="ECO:0007669"/>
    <property type="project" value="TreeGrafter"/>
</dbReference>